<dbReference type="InterPro" id="IPR019888">
    <property type="entry name" value="Tscrpt_reg_AsnC-like"/>
</dbReference>
<dbReference type="Pfam" id="PF13412">
    <property type="entry name" value="HTH_24"/>
    <property type="match status" value="1"/>
</dbReference>
<dbReference type="Pfam" id="PF01037">
    <property type="entry name" value="AsnC_trans_reg"/>
    <property type="match status" value="1"/>
</dbReference>
<dbReference type="SUPFAM" id="SSF46785">
    <property type="entry name" value="Winged helix' DNA-binding domain"/>
    <property type="match status" value="1"/>
</dbReference>
<dbReference type="PANTHER" id="PTHR30154">
    <property type="entry name" value="LEUCINE-RESPONSIVE REGULATORY PROTEIN"/>
    <property type="match status" value="1"/>
</dbReference>
<evidence type="ECO:0000313" key="5">
    <source>
        <dbReference type="EMBL" id="GAI92629.1"/>
    </source>
</evidence>
<keyword evidence="2" id="KW-0238">DNA-binding</keyword>
<dbReference type="GO" id="GO:0005829">
    <property type="term" value="C:cytosol"/>
    <property type="evidence" value="ECO:0007669"/>
    <property type="project" value="TreeGrafter"/>
</dbReference>
<dbReference type="InterPro" id="IPR036388">
    <property type="entry name" value="WH-like_DNA-bd_sf"/>
</dbReference>
<dbReference type="InterPro" id="IPR011008">
    <property type="entry name" value="Dimeric_a/b-barrel"/>
</dbReference>
<dbReference type="CDD" id="cd00090">
    <property type="entry name" value="HTH_ARSR"/>
    <property type="match status" value="1"/>
</dbReference>
<dbReference type="GO" id="GO:0043565">
    <property type="term" value="F:sequence-specific DNA binding"/>
    <property type="evidence" value="ECO:0007669"/>
    <property type="project" value="InterPro"/>
</dbReference>
<dbReference type="AlphaFoldDB" id="X1UJV2"/>
<keyword evidence="3" id="KW-0804">Transcription</keyword>
<keyword evidence="1" id="KW-0805">Transcription regulation</keyword>
<evidence type="ECO:0000256" key="2">
    <source>
        <dbReference type="ARBA" id="ARBA00023125"/>
    </source>
</evidence>
<dbReference type="SUPFAM" id="SSF54909">
    <property type="entry name" value="Dimeric alpha+beta barrel"/>
    <property type="match status" value="1"/>
</dbReference>
<dbReference type="PROSITE" id="PS50956">
    <property type="entry name" value="HTH_ASNC_2"/>
    <property type="match status" value="1"/>
</dbReference>
<protein>
    <recommendedName>
        <fullName evidence="4">HTH asnC-type domain-containing protein</fullName>
    </recommendedName>
</protein>
<dbReference type="PANTHER" id="PTHR30154:SF34">
    <property type="entry name" value="TRANSCRIPTIONAL REGULATOR AZLB"/>
    <property type="match status" value="1"/>
</dbReference>
<evidence type="ECO:0000256" key="3">
    <source>
        <dbReference type="ARBA" id="ARBA00023163"/>
    </source>
</evidence>
<dbReference type="EMBL" id="BARW01019205">
    <property type="protein sequence ID" value="GAI92629.1"/>
    <property type="molecule type" value="Genomic_DNA"/>
</dbReference>
<comment type="caution">
    <text evidence="5">The sequence shown here is derived from an EMBL/GenBank/DDBJ whole genome shotgun (WGS) entry which is preliminary data.</text>
</comment>
<dbReference type="SMART" id="SM00344">
    <property type="entry name" value="HTH_ASNC"/>
    <property type="match status" value="1"/>
</dbReference>
<sequence length="143" mass="16530">MKIILDAIDEKILEELKEDSRVSFKAISERVGKTEATVRRRVNKLKEDGIIRSFTIEYSTNSKPQTRATVKIEPDFKEMKNIMKELKAIEEITDIWRLSGNCGLFIKVEIPTIEQFNPLIEEKISPIKGVKIMETCFITDIIK</sequence>
<name>X1UJV2_9ZZZZ</name>
<dbReference type="InterPro" id="IPR011991">
    <property type="entry name" value="ArsR-like_HTH"/>
</dbReference>
<dbReference type="InterPro" id="IPR000485">
    <property type="entry name" value="AsnC-type_HTH_dom"/>
</dbReference>
<evidence type="ECO:0000256" key="1">
    <source>
        <dbReference type="ARBA" id="ARBA00023015"/>
    </source>
</evidence>
<dbReference type="Gene3D" id="1.10.10.10">
    <property type="entry name" value="Winged helix-like DNA-binding domain superfamily/Winged helix DNA-binding domain"/>
    <property type="match status" value="1"/>
</dbReference>
<dbReference type="GO" id="GO:0043200">
    <property type="term" value="P:response to amino acid"/>
    <property type="evidence" value="ECO:0007669"/>
    <property type="project" value="TreeGrafter"/>
</dbReference>
<reference evidence="5" key="1">
    <citation type="journal article" date="2014" name="Front. Microbiol.">
        <title>High frequency of phylogenetically diverse reductive dehalogenase-homologous genes in deep subseafloor sedimentary metagenomes.</title>
        <authorList>
            <person name="Kawai M."/>
            <person name="Futagami T."/>
            <person name="Toyoda A."/>
            <person name="Takaki Y."/>
            <person name="Nishi S."/>
            <person name="Hori S."/>
            <person name="Arai W."/>
            <person name="Tsubouchi T."/>
            <person name="Morono Y."/>
            <person name="Uchiyama I."/>
            <person name="Ito T."/>
            <person name="Fujiyama A."/>
            <person name="Inagaki F."/>
            <person name="Takami H."/>
        </authorList>
    </citation>
    <scope>NUCLEOTIDE SEQUENCE</scope>
    <source>
        <strain evidence="5">Expedition CK06-06</strain>
    </source>
</reference>
<proteinExistence type="predicted"/>
<dbReference type="InterPro" id="IPR036390">
    <property type="entry name" value="WH_DNA-bd_sf"/>
</dbReference>
<dbReference type="InterPro" id="IPR019887">
    <property type="entry name" value="Tscrpt_reg_AsnC/Lrp_C"/>
</dbReference>
<dbReference type="PRINTS" id="PR00033">
    <property type="entry name" value="HTHASNC"/>
</dbReference>
<gene>
    <name evidence="5" type="ORF">S12H4_32719</name>
</gene>
<feature type="domain" description="HTH asnC-type" evidence="4">
    <location>
        <begin position="5"/>
        <end position="64"/>
    </location>
</feature>
<evidence type="ECO:0000259" key="4">
    <source>
        <dbReference type="PROSITE" id="PS50956"/>
    </source>
</evidence>
<organism evidence="5">
    <name type="scientific">marine sediment metagenome</name>
    <dbReference type="NCBI Taxonomy" id="412755"/>
    <lineage>
        <taxon>unclassified sequences</taxon>
        <taxon>metagenomes</taxon>
        <taxon>ecological metagenomes</taxon>
    </lineage>
</organism>
<dbReference type="Gene3D" id="3.30.70.920">
    <property type="match status" value="1"/>
</dbReference>
<accession>X1UJV2</accession>